<protein>
    <submittedName>
        <fullName evidence="3">Protein CBG09534</fullName>
    </submittedName>
</protein>
<dbReference type="InParanoid" id="A8X8V7"/>
<dbReference type="FunCoup" id="A8X8V7">
    <property type="interactions" value="323"/>
</dbReference>
<keyword evidence="2" id="KW-0812">Transmembrane</keyword>
<evidence type="ECO:0000313" key="3">
    <source>
        <dbReference type="EMBL" id="CAP29068.1"/>
    </source>
</evidence>
<dbReference type="CTD" id="8579037"/>
<evidence type="ECO:0000313" key="4">
    <source>
        <dbReference type="Proteomes" id="UP000008549"/>
    </source>
</evidence>
<dbReference type="AlphaFoldDB" id="A8X8V7"/>
<evidence type="ECO:0000313" key="5">
    <source>
        <dbReference type="WormBase" id="CBG09534a"/>
    </source>
</evidence>
<dbReference type="WormBase" id="CBG09534a">
    <property type="protein sequence ID" value="CBP08236"/>
    <property type="gene ID" value="WBGene00031100"/>
</dbReference>
<dbReference type="HOGENOM" id="CLU_2906186_0_0_1"/>
<gene>
    <name evidence="3 5" type="ORF">CBG09534</name>
    <name evidence="3" type="ORF">CBG_09534</name>
</gene>
<dbReference type="EMBL" id="HE600998">
    <property type="protein sequence ID" value="CAP29068.1"/>
    <property type="molecule type" value="Genomic_DNA"/>
</dbReference>
<dbReference type="OMA" id="VENQKCK"/>
<proteinExistence type="predicted"/>
<feature type="region of interest" description="Disordered" evidence="1">
    <location>
        <begin position="37"/>
        <end position="64"/>
    </location>
</feature>
<dbReference type="RefSeq" id="XP_002637041.1">
    <property type="nucleotide sequence ID" value="XM_002636995.1"/>
</dbReference>
<feature type="transmembrane region" description="Helical" evidence="2">
    <location>
        <begin position="6"/>
        <end position="26"/>
    </location>
</feature>
<keyword evidence="2" id="KW-0472">Membrane</keyword>
<keyword evidence="4" id="KW-1185">Reference proteome</keyword>
<reference evidence="3 4" key="1">
    <citation type="journal article" date="2003" name="PLoS Biol.">
        <title>The genome sequence of Caenorhabditis briggsae: a platform for comparative genomics.</title>
        <authorList>
            <person name="Stein L.D."/>
            <person name="Bao Z."/>
            <person name="Blasiar D."/>
            <person name="Blumenthal T."/>
            <person name="Brent M.R."/>
            <person name="Chen N."/>
            <person name="Chinwalla A."/>
            <person name="Clarke L."/>
            <person name="Clee C."/>
            <person name="Coghlan A."/>
            <person name="Coulson A."/>
            <person name="D'Eustachio P."/>
            <person name="Fitch D.H."/>
            <person name="Fulton L.A."/>
            <person name="Fulton R.E."/>
            <person name="Griffiths-Jones S."/>
            <person name="Harris T.W."/>
            <person name="Hillier L.W."/>
            <person name="Kamath R."/>
            <person name="Kuwabara P.E."/>
            <person name="Mardis E.R."/>
            <person name="Marra M.A."/>
            <person name="Miner T.L."/>
            <person name="Minx P."/>
            <person name="Mullikin J.C."/>
            <person name="Plumb R.W."/>
            <person name="Rogers J."/>
            <person name="Schein J.E."/>
            <person name="Sohrmann M."/>
            <person name="Spieth J."/>
            <person name="Stajich J.E."/>
            <person name="Wei C."/>
            <person name="Willey D."/>
            <person name="Wilson R.K."/>
            <person name="Durbin R."/>
            <person name="Waterston R.H."/>
        </authorList>
    </citation>
    <scope>NUCLEOTIDE SEQUENCE [LARGE SCALE GENOMIC DNA]</scope>
    <source>
        <strain evidence="3 4">AF16</strain>
    </source>
</reference>
<dbReference type="GeneID" id="8579037"/>
<sequence>MSLLFVYIGFNFMVTVFGFTFFWKLFPENRMEAMSRQNADLKKVDSENNNTVESREEVENQKCK</sequence>
<feature type="compositionally biased region" description="Basic and acidic residues" evidence="1">
    <location>
        <begin position="53"/>
        <end position="64"/>
    </location>
</feature>
<dbReference type="eggNOG" id="ENOG502TDJ2">
    <property type="taxonomic scope" value="Eukaryota"/>
</dbReference>
<dbReference type="KEGG" id="cbr:CBG_09534"/>
<keyword evidence="2" id="KW-1133">Transmembrane helix</keyword>
<reference evidence="3 4" key="2">
    <citation type="journal article" date="2011" name="PLoS Genet.">
        <title>Caenorhabditis briggsae recombinant inbred line genotypes reveal inter-strain incompatibility and the evolution of recombination.</title>
        <authorList>
            <person name="Ross J.A."/>
            <person name="Koboldt D.C."/>
            <person name="Staisch J.E."/>
            <person name="Chamberlin H.M."/>
            <person name="Gupta B.P."/>
            <person name="Miller R.D."/>
            <person name="Baird S.E."/>
            <person name="Haag E.S."/>
        </authorList>
    </citation>
    <scope>NUCLEOTIDE SEQUENCE [LARGE SCALE GENOMIC DNA]</scope>
    <source>
        <strain evidence="3 4">AF16</strain>
    </source>
</reference>
<dbReference type="Proteomes" id="UP000008549">
    <property type="component" value="Unassembled WGS sequence"/>
</dbReference>
<evidence type="ECO:0000256" key="1">
    <source>
        <dbReference type="SAM" id="MobiDB-lite"/>
    </source>
</evidence>
<accession>A8X8V7</accession>
<organism evidence="3 4">
    <name type="scientific">Caenorhabditis briggsae</name>
    <dbReference type="NCBI Taxonomy" id="6238"/>
    <lineage>
        <taxon>Eukaryota</taxon>
        <taxon>Metazoa</taxon>
        <taxon>Ecdysozoa</taxon>
        <taxon>Nematoda</taxon>
        <taxon>Chromadorea</taxon>
        <taxon>Rhabditida</taxon>
        <taxon>Rhabditina</taxon>
        <taxon>Rhabditomorpha</taxon>
        <taxon>Rhabditoidea</taxon>
        <taxon>Rhabditidae</taxon>
        <taxon>Peloderinae</taxon>
        <taxon>Caenorhabditis</taxon>
    </lineage>
</organism>
<evidence type="ECO:0000256" key="2">
    <source>
        <dbReference type="SAM" id="Phobius"/>
    </source>
</evidence>
<feature type="compositionally biased region" description="Basic and acidic residues" evidence="1">
    <location>
        <begin position="37"/>
        <end position="46"/>
    </location>
</feature>
<name>A8X8V7_CAEBR</name>